<accession>A0A6D2JUV7</accession>
<reference evidence="2" key="1">
    <citation type="submission" date="2020-01" db="EMBL/GenBank/DDBJ databases">
        <authorList>
            <person name="Mishra B."/>
        </authorList>
    </citation>
    <scope>NUCLEOTIDE SEQUENCE [LARGE SCALE GENOMIC DNA]</scope>
</reference>
<protein>
    <submittedName>
        <fullName evidence="2">Uncharacterized protein</fullName>
    </submittedName>
</protein>
<sequence length="116" mass="13064">MSRNEVMIKLVKTGRDGLNRATALKAAHTGRMRNSHPMIDPCITFTSIPSSARPRHANRKASPLVRPDRQHNLCPAHDRTVRPGRHRLSSGQNIQPTLSARPNPATKREFFRPRST</sequence>
<feature type="compositionally biased region" description="Basic and acidic residues" evidence="1">
    <location>
        <begin position="106"/>
        <end position="116"/>
    </location>
</feature>
<dbReference type="Proteomes" id="UP000467841">
    <property type="component" value="Unassembled WGS sequence"/>
</dbReference>
<dbReference type="AlphaFoldDB" id="A0A6D2JUV7"/>
<evidence type="ECO:0000313" key="2">
    <source>
        <dbReference type="EMBL" id="CAA7040421.1"/>
    </source>
</evidence>
<feature type="compositionally biased region" description="Basic and acidic residues" evidence="1">
    <location>
        <begin position="66"/>
        <end position="81"/>
    </location>
</feature>
<feature type="compositionally biased region" description="Polar residues" evidence="1">
    <location>
        <begin position="89"/>
        <end position="100"/>
    </location>
</feature>
<comment type="caution">
    <text evidence="2">The sequence shown here is derived from an EMBL/GenBank/DDBJ whole genome shotgun (WGS) entry which is preliminary data.</text>
</comment>
<name>A0A6D2JUV7_9BRAS</name>
<evidence type="ECO:0000256" key="1">
    <source>
        <dbReference type="SAM" id="MobiDB-lite"/>
    </source>
</evidence>
<evidence type="ECO:0000313" key="3">
    <source>
        <dbReference type="Proteomes" id="UP000467841"/>
    </source>
</evidence>
<dbReference type="EMBL" id="CACVBM020001229">
    <property type="protein sequence ID" value="CAA7040421.1"/>
    <property type="molecule type" value="Genomic_DNA"/>
</dbReference>
<feature type="region of interest" description="Disordered" evidence="1">
    <location>
        <begin position="46"/>
        <end position="116"/>
    </location>
</feature>
<gene>
    <name evidence="2" type="ORF">MERR_LOCUS27656</name>
</gene>
<organism evidence="2 3">
    <name type="scientific">Microthlaspi erraticum</name>
    <dbReference type="NCBI Taxonomy" id="1685480"/>
    <lineage>
        <taxon>Eukaryota</taxon>
        <taxon>Viridiplantae</taxon>
        <taxon>Streptophyta</taxon>
        <taxon>Embryophyta</taxon>
        <taxon>Tracheophyta</taxon>
        <taxon>Spermatophyta</taxon>
        <taxon>Magnoliopsida</taxon>
        <taxon>eudicotyledons</taxon>
        <taxon>Gunneridae</taxon>
        <taxon>Pentapetalae</taxon>
        <taxon>rosids</taxon>
        <taxon>malvids</taxon>
        <taxon>Brassicales</taxon>
        <taxon>Brassicaceae</taxon>
        <taxon>Coluteocarpeae</taxon>
        <taxon>Microthlaspi</taxon>
    </lineage>
</organism>
<keyword evidence="3" id="KW-1185">Reference proteome</keyword>
<proteinExistence type="predicted"/>